<accession>A0A5R9Q0R9</accession>
<dbReference type="GO" id="GO:0022857">
    <property type="term" value="F:transmembrane transporter activity"/>
    <property type="evidence" value="ECO:0007669"/>
    <property type="project" value="TreeGrafter"/>
</dbReference>
<dbReference type="InterPro" id="IPR025857">
    <property type="entry name" value="MacB_PCD"/>
</dbReference>
<evidence type="ECO:0000259" key="7">
    <source>
        <dbReference type="Pfam" id="PF02687"/>
    </source>
</evidence>
<comment type="caution">
    <text evidence="9">The sequence shown here is derived from an EMBL/GenBank/DDBJ whole genome shotgun (WGS) entry which is preliminary data.</text>
</comment>
<dbReference type="PANTHER" id="PTHR30572:SF18">
    <property type="entry name" value="ABC-TYPE MACROLIDE FAMILY EXPORT SYSTEM PERMEASE COMPONENT 2"/>
    <property type="match status" value="1"/>
</dbReference>
<feature type="transmembrane region" description="Helical" evidence="6">
    <location>
        <begin position="272"/>
        <end position="303"/>
    </location>
</feature>
<protein>
    <submittedName>
        <fullName evidence="9">ABC transporter permease</fullName>
    </submittedName>
</protein>
<feature type="transmembrane region" description="Helical" evidence="6">
    <location>
        <begin position="770"/>
        <end position="793"/>
    </location>
</feature>
<evidence type="ECO:0000256" key="2">
    <source>
        <dbReference type="ARBA" id="ARBA00022475"/>
    </source>
</evidence>
<gene>
    <name evidence="9" type="ORF">C1E24_15780</name>
</gene>
<dbReference type="EMBL" id="PPSW01000026">
    <property type="protein sequence ID" value="TLX45977.1"/>
    <property type="molecule type" value="Genomic_DNA"/>
</dbReference>
<organism evidence="9 10">
    <name type="scientific">Pseudoalteromonas phenolica</name>
    <dbReference type="NCBI Taxonomy" id="161398"/>
    <lineage>
        <taxon>Bacteria</taxon>
        <taxon>Pseudomonadati</taxon>
        <taxon>Pseudomonadota</taxon>
        <taxon>Gammaproteobacteria</taxon>
        <taxon>Alteromonadales</taxon>
        <taxon>Pseudoalteromonadaceae</taxon>
        <taxon>Pseudoalteromonas</taxon>
    </lineage>
</organism>
<feature type="domain" description="MacB-like periplasmic core" evidence="8">
    <location>
        <begin position="20"/>
        <end position="232"/>
    </location>
</feature>
<keyword evidence="2" id="KW-1003">Cell membrane</keyword>
<evidence type="ECO:0000256" key="1">
    <source>
        <dbReference type="ARBA" id="ARBA00004651"/>
    </source>
</evidence>
<feature type="transmembrane region" description="Helical" evidence="6">
    <location>
        <begin position="324"/>
        <end position="348"/>
    </location>
</feature>
<dbReference type="Proteomes" id="UP000309186">
    <property type="component" value="Unassembled WGS sequence"/>
</dbReference>
<name>A0A5R9Q0R9_9GAMM</name>
<evidence type="ECO:0000256" key="5">
    <source>
        <dbReference type="ARBA" id="ARBA00023136"/>
    </source>
</evidence>
<dbReference type="Pfam" id="PF12704">
    <property type="entry name" value="MacB_PCD"/>
    <property type="match status" value="1"/>
</dbReference>
<comment type="subcellular location">
    <subcellularLocation>
        <location evidence="1">Cell membrane</location>
        <topology evidence="1">Multi-pass membrane protein</topology>
    </subcellularLocation>
</comment>
<sequence>MLISHVTTAFRVFKQHKFYSLLNVFGLSIGLAAALLVALFAEYELSFDEMQPDHQQVYRLHLDVNVPGLEEIPLTMVNIAQTLTTRSDVADLFILADVVDSDLLSEHIKIADQAFKLNNLYGTAKNIRDFVNISVILGDLEAALSAPQQIALSRSEAERLFGSAEGALGQTILIEAKRCTVKAIFEDLPDNSHFLFHALVPIDFTEHSDISSYIYLKTLHNADLKAIEKQLADRLIEKYQLKNSQLEYRLVPMREVYFKAHSPFELKAGGSAFLVTLSVSLSVLLLAIAAANYINIAVSQLLYRSKEIAMRKTLGASKRQLITQFLLEALLMVMYATLLAVCWVELLLPSFSNFANRPLDLVWGASEFAVIIAITVLLAFISGAYPAYCVARAPLNSLLAGQLKAGQLVRKGLLVFQSAMAMALIVCTLVSLQQLSFLQSLSVGYDATDRIVIHDLSSKQLMETEHAILNEIRALPGVTQVTTTDTDLTDSILESFYFRWPNGYEESELPPTIGTGFHAVETLGLTLLAGRDFLPEFQSDWLHYLNKVNKASGDQSDEEAPQAMAILVTEQMAKRAGYDNVSEVVGLQVQGLYRNVSATIVGVVKDIKVGSAKDDWLPVSFSAGYSSQSTVRLVISTEQANLPQLLNQLRQLLKQFNLTVDPQFSLMQQDLAKVYRIEQDLFVLIRNFSVLAILLSCLGLFGLAAFAAKRQQKQLAIRKVLGATRFSLVNLLAREFLIIVFAAAVIALPFAYWFMDNWLQGFNDRIEQTIWVYGLASLIVAVFTWLTVAALAFKAASARPSEILRYE</sequence>
<dbReference type="AlphaFoldDB" id="A0A5R9Q0R9"/>
<keyword evidence="3 6" id="KW-0812">Transmembrane</keyword>
<keyword evidence="5 6" id="KW-0472">Membrane</keyword>
<feature type="transmembrane region" description="Helical" evidence="6">
    <location>
        <begin position="688"/>
        <end position="708"/>
    </location>
</feature>
<dbReference type="RefSeq" id="WP_138483066.1">
    <property type="nucleotide sequence ID" value="NZ_PPSW01000026.1"/>
</dbReference>
<feature type="transmembrane region" description="Helical" evidence="6">
    <location>
        <begin position="412"/>
        <end position="432"/>
    </location>
</feature>
<evidence type="ECO:0000256" key="3">
    <source>
        <dbReference type="ARBA" id="ARBA00022692"/>
    </source>
</evidence>
<dbReference type="InterPro" id="IPR003838">
    <property type="entry name" value="ABC3_permease_C"/>
</dbReference>
<feature type="domain" description="ABC3 transporter permease C-terminal" evidence="7">
    <location>
        <begin position="280"/>
        <end position="393"/>
    </location>
</feature>
<dbReference type="Pfam" id="PF02687">
    <property type="entry name" value="FtsX"/>
    <property type="match status" value="2"/>
</dbReference>
<dbReference type="PANTHER" id="PTHR30572">
    <property type="entry name" value="MEMBRANE COMPONENT OF TRANSPORTER-RELATED"/>
    <property type="match status" value="1"/>
</dbReference>
<reference evidence="9 10" key="1">
    <citation type="submission" date="2018-01" db="EMBL/GenBank/DDBJ databases">
        <title>Co-occurrence of chitin degradation, pigmentation and bioactivity in marine Pseudoalteromonas.</title>
        <authorList>
            <person name="Paulsen S."/>
            <person name="Gram L."/>
            <person name="Machado H."/>
        </authorList>
    </citation>
    <scope>NUCLEOTIDE SEQUENCE [LARGE SCALE GENOMIC DNA]</scope>
    <source>
        <strain evidence="9 10">S3663</strain>
    </source>
</reference>
<keyword evidence="4 6" id="KW-1133">Transmembrane helix</keyword>
<feature type="transmembrane region" description="Helical" evidence="6">
    <location>
        <begin position="368"/>
        <end position="391"/>
    </location>
</feature>
<feature type="transmembrane region" description="Helical" evidence="6">
    <location>
        <begin position="21"/>
        <end position="41"/>
    </location>
</feature>
<evidence type="ECO:0000259" key="8">
    <source>
        <dbReference type="Pfam" id="PF12704"/>
    </source>
</evidence>
<dbReference type="GO" id="GO:0005886">
    <property type="term" value="C:plasma membrane"/>
    <property type="evidence" value="ECO:0007669"/>
    <property type="project" value="UniProtKB-SubCell"/>
</dbReference>
<evidence type="ECO:0000256" key="4">
    <source>
        <dbReference type="ARBA" id="ARBA00022989"/>
    </source>
</evidence>
<evidence type="ECO:0000313" key="9">
    <source>
        <dbReference type="EMBL" id="TLX45977.1"/>
    </source>
</evidence>
<feature type="domain" description="ABC3 transporter permease C-terminal" evidence="7">
    <location>
        <begin position="688"/>
        <end position="798"/>
    </location>
</feature>
<evidence type="ECO:0000313" key="10">
    <source>
        <dbReference type="Proteomes" id="UP000309186"/>
    </source>
</evidence>
<feature type="transmembrane region" description="Helical" evidence="6">
    <location>
        <begin position="728"/>
        <end position="755"/>
    </location>
</feature>
<evidence type="ECO:0000256" key="6">
    <source>
        <dbReference type="SAM" id="Phobius"/>
    </source>
</evidence>
<dbReference type="OrthoDB" id="6277143at2"/>
<dbReference type="InterPro" id="IPR050250">
    <property type="entry name" value="Macrolide_Exporter_MacB"/>
</dbReference>
<proteinExistence type="predicted"/>